<keyword evidence="1" id="KW-0472">Membrane</keyword>
<name>X1FTE6_9ZZZZ</name>
<comment type="caution">
    <text evidence="2">The sequence shown here is derived from an EMBL/GenBank/DDBJ whole genome shotgun (WGS) entry which is preliminary data.</text>
</comment>
<organism evidence="2">
    <name type="scientific">marine sediment metagenome</name>
    <dbReference type="NCBI Taxonomy" id="412755"/>
    <lineage>
        <taxon>unclassified sequences</taxon>
        <taxon>metagenomes</taxon>
        <taxon>ecological metagenomes</taxon>
    </lineage>
</organism>
<reference evidence="2" key="1">
    <citation type="journal article" date="2014" name="Front. Microbiol.">
        <title>High frequency of phylogenetically diverse reductive dehalogenase-homologous genes in deep subseafloor sedimentary metagenomes.</title>
        <authorList>
            <person name="Kawai M."/>
            <person name="Futagami T."/>
            <person name="Toyoda A."/>
            <person name="Takaki Y."/>
            <person name="Nishi S."/>
            <person name="Hori S."/>
            <person name="Arai W."/>
            <person name="Tsubouchi T."/>
            <person name="Morono Y."/>
            <person name="Uchiyama I."/>
            <person name="Ito T."/>
            <person name="Fujiyama A."/>
            <person name="Inagaki F."/>
            <person name="Takami H."/>
        </authorList>
    </citation>
    <scope>NUCLEOTIDE SEQUENCE</scope>
    <source>
        <strain evidence="2">Expedition CK06-06</strain>
    </source>
</reference>
<gene>
    <name evidence="2" type="ORF">S03H2_39440</name>
</gene>
<keyword evidence="1" id="KW-0812">Transmembrane</keyword>
<proteinExistence type="predicted"/>
<feature type="transmembrane region" description="Helical" evidence="1">
    <location>
        <begin position="12"/>
        <end position="34"/>
    </location>
</feature>
<sequence length="114" mass="14084">MKIKNINNSLIWGLISIVLICSWYLLWFIYPYIINNILNFINSPKFIWFLSIIFISSFIYLIYLIIKEGFNKETFLKFWRWTDKTIIVRFFIYIFILVLIVIYIILPIRKYFFT</sequence>
<feature type="transmembrane region" description="Helical" evidence="1">
    <location>
        <begin position="46"/>
        <end position="66"/>
    </location>
</feature>
<feature type="transmembrane region" description="Helical" evidence="1">
    <location>
        <begin position="86"/>
        <end position="106"/>
    </location>
</feature>
<dbReference type="EMBL" id="BARU01024387">
    <property type="protein sequence ID" value="GAH48941.1"/>
    <property type="molecule type" value="Genomic_DNA"/>
</dbReference>
<protein>
    <submittedName>
        <fullName evidence="2">Uncharacterized protein</fullName>
    </submittedName>
</protein>
<dbReference type="AlphaFoldDB" id="X1FTE6"/>
<accession>X1FTE6</accession>
<evidence type="ECO:0000313" key="2">
    <source>
        <dbReference type="EMBL" id="GAH48941.1"/>
    </source>
</evidence>
<keyword evidence="1" id="KW-1133">Transmembrane helix</keyword>
<evidence type="ECO:0000256" key="1">
    <source>
        <dbReference type="SAM" id="Phobius"/>
    </source>
</evidence>